<evidence type="ECO:0000259" key="3">
    <source>
        <dbReference type="SMART" id="SM00849"/>
    </source>
</evidence>
<evidence type="ECO:0000313" key="5">
    <source>
        <dbReference type="Proteomes" id="UP000013909"/>
    </source>
</evidence>
<sequence length="230" mass="25113">MIEISYYGHSAFLVTIGGTKVLFDPFISPNAMAQQIDIAQIMPDYILISHGHEDHVADVERIAKQSGAVLVSNFEIVSWFQKKGIDQVHPMNHGGTKQFGFGKVKYVNAVHSSTLPDNSPGGNPGGFVVESAEGTFYFAGDTALTYDMKLIGEEYNVDFAFLPIGDNFTMGIDDALKAADFVGTNTIVGMHYDTFPYIVIDEKAVGQKAKDAQKELILLEIGEKIILGNK</sequence>
<evidence type="ECO:0000256" key="2">
    <source>
        <dbReference type="HAMAP-Rule" id="MF_00457"/>
    </source>
</evidence>
<organism evidence="4 5">
    <name type="scientific">Lunatimonas lonarensis</name>
    <dbReference type="NCBI Taxonomy" id="1232681"/>
    <lineage>
        <taxon>Bacteria</taxon>
        <taxon>Pseudomonadati</taxon>
        <taxon>Bacteroidota</taxon>
        <taxon>Cytophagia</taxon>
        <taxon>Cytophagales</taxon>
        <taxon>Cyclobacteriaceae</taxon>
    </lineage>
</organism>
<evidence type="ECO:0000256" key="1">
    <source>
        <dbReference type="ARBA" id="ARBA00022801"/>
    </source>
</evidence>
<dbReference type="EMBL" id="AQHR01000040">
    <property type="protein sequence ID" value="EON78305.1"/>
    <property type="molecule type" value="Genomic_DNA"/>
</dbReference>
<dbReference type="SMART" id="SM00849">
    <property type="entry name" value="Lactamase_B"/>
    <property type="match status" value="1"/>
</dbReference>
<proteinExistence type="inferred from homology"/>
<dbReference type="InterPro" id="IPR036866">
    <property type="entry name" value="RibonucZ/Hydroxyglut_hydro"/>
</dbReference>
<dbReference type="PANTHER" id="PTHR43546">
    <property type="entry name" value="UPF0173 METAL-DEPENDENT HYDROLASE MJ1163-RELATED"/>
    <property type="match status" value="1"/>
</dbReference>
<comment type="caution">
    <text evidence="4">The sequence shown here is derived from an EMBL/GenBank/DDBJ whole genome shotgun (WGS) entry which is preliminary data.</text>
</comment>
<dbReference type="Proteomes" id="UP000013909">
    <property type="component" value="Unassembled WGS sequence"/>
</dbReference>
<dbReference type="RefSeq" id="WP_010853314.1">
    <property type="nucleotide sequence ID" value="NZ_AQHR01000040.1"/>
</dbReference>
<protein>
    <recommendedName>
        <fullName evidence="2">UPF0173 metal-dependent hydrolase ADIS_1168</fullName>
    </recommendedName>
</protein>
<name>R7ZVX9_9BACT</name>
<evidence type="ECO:0000313" key="4">
    <source>
        <dbReference type="EMBL" id="EON78305.1"/>
    </source>
</evidence>
<dbReference type="PANTHER" id="PTHR43546:SF3">
    <property type="entry name" value="UPF0173 METAL-DEPENDENT HYDROLASE MJ1163"/>
    <property type="match status" value="1"/>
</dbReference>
<dbReference type="STRING" id="1232681.ADIS_1168"/>
<dbReference type="HAMAP" id="MF_00457">
    <property type="entry name" value="UPF0173"/>
    <property type="match status" value="1"/>
</dbReference>
<dbReference type="AlphaFoldDB" id="R7ZVX9"/>
<dbReference type="OrthoDB" id="9789133at2"/>
<dbReference type="NCBIfam" id="NF001911">
    <property type="entry name" value="PRK00685.1"/>
    <property type="match status" value="1"/>
</dbReference>
<accession>R7ZVX9</accession>
<dbReference type="Gene3D" id="3.60.15.10">
    <property type="entry name" value="Ribonuclease Z/Hydroxyacylglutathione hydrolase-like"/>
    <property type="match status" value="1"/>
</dbReference>
<dbReference type="InterPro" id="IPR022877">
    <property type="entry name" value="UPF0173"/>
</dbReference>
<dbReference type="InterPro" id="IPR001279">
    <property type="entry name" value="Metallo-B-lactamas"/>
</dbReference>
<comment type="similarity">
    <text evidence="2">Belongs to the UPF0173 family.</text>
</comment>
<reference evidence="4 5" key="1">
    <citation type="submission" date="2013-02" db="EMBL/GenBank/DDBJ databases">
        <title>A novel strain isolated from Lonar lake, Maharashtra, India.</title>
        <authorList>
            <person name="Singh A."/>
        </authorList>
    </citation>
    <scope>NUCLEOTIDE SEQUENCE [LARGE SCALE GENOMIC DNA]</scope>
    <source>
        <strain evidence="4 5">AK24</strain>
    </source>
</reference>
<keyword evidence="1 2" id="KW-0378">Hydrolase</keyword>
<dbReference type="SUPFAM" id="SSF56281">
    <property type="entry name" value="Metallo-hydrolase/oxidoreductase"/>
    <property type="match status" value="1"/>
</dbReference>
<keyword evidence="5" id="KW-1185">Reference proteome</keyword>
<feature type="domain" description="Metallo-beta-lactamase" evidence="3">
    <location>
        <begin position="8"/>
        <end position="191"/>
    </location>
</feature>
<dbReference type="Pfam" id="PF13483">
    <property type="entry name" value="Lactamase_B_3"/>
    <property type="match status" value="1"/>
</dbReference>
<dbReference type="InterPro" id="IPR050114">
    <property type="entry name" value="UPF0173_UPF0282_UlaG_hydrolase"/>
</dbReference>
<gene>
    <name evidence="4" type="ORF">ADIS_1168</name>
</gene>
<dbReference type="PATRIC" id="fig|1288963.3.peg.1165"/>
<dbReference type="GO" id="GO:0016787">
    <property type="term" value="F:hydrolase activity"/>
    <property type="evidence" value="ECO:0007669"/>
    <property type="project" value="UniProtKB-UniRule"/>
</dbReference>